<accession>A0A7U3Q517</accession>
<comment type="similarity">
    <text evidence="2">Belongs to the MscS (TC 1.A.23) family.</text>
</comment>
<evidence type="ECO:0000256" key="4">
    <source>
        <dbReference type="ARBA" id="ARBA00022692"/>
    </source>
</evidence>
<dbReference type="Pfam" id="PF21082">
    <property type="entry name" value="MS_channel_3rd"/>
    <property type="match status" value="1"/>
</dbReference>
<evidence type="ECO:0000259" key="8">
    <source>
        <dbReference type="Pfam" id="PF00924"/>
    </source>
</evidence>
<keyword evidence="6 7" id="KW-0472">Membrane</keyword>
<dbReference type="EMBL" id="CP064939">
    <property type="protein sequence ID" value="QPH38612.1"/>
    <property type="molecule type" value="Genomic_DNA"/>
</dbReference>
<feature type="domain" description="Mechanosensitive ion channel MscS" evidence="8">
    <location>
        <begin position="112"/>
        <end position="178"/>
    </location>
</feature>
<dbReference type="Gene3D" id="2.30.30.60">
    <property type="match status" value="1"/>
</dbReference>
<dbReference type="InterPro" id="IPR011014">
    <property type="entry name" value="MscS_channel_TM-2"/>
</dbReference>
<dbReference type="Gene3D" id="3.30.70.100">
    <property type="match status" value="1"/>
</dbReference>
<protein>
    <submittedName>
        <fullName evidence="11">Mechanosensitive ion channel</fullName>
    </submittedName>
</protein>
<evidence type="ECO:0000313" key="12">
    <source>
        <dbReference type="Proteomes" id="UP000594759"/>
    </source>
</evidence>
<evidence type="ECO:0000256" key="5">
    <source>
        <dbReference type="ARBA" id="ARBA00022989"/>
    </source>
</evidence>
<keyword evidence="3" id="KW-1003">Cell membrane</keyword>
<dbReference type="AlphaFoldDB" id="A0A7U3Q517"/>
<proteinExistence type="inferred from homology"/>
<dbReference type="InterPro" id="IPR006685">
    <property type="entry name" value="MscS_channel_2nd"/>
</dbReference>
<dbReference type="PANTHER" id="PTHR30221:SF1">
    <property type="entry name" value="SMALL-CONDUCTANCE MECHANOSENSITIVE CHANNEL"/>
    <property type="match status" value="1"/>
</dbReference>
<dbReference type="InterPro" id="IPR010920">
    <property type="entry name" value="LSM_dom_sf"/>
</dbReference>
<dbReference type="KEGG" id="pex:IZT61_16225"/>
<dbReference type="PANTHER" id="PTHR30221">
    <property type="entry name" value="SMALL-CONDUCTANCE MECHANOSENSITIVE CHANNEL"/>
    <property type="match status" value="1"/>
</dbReference>
<organism evidence="11 12">
    <name type="scientific">Pedobacter endophyticus</name>
    <dbReference type="NCBI Taxonomy" id="2789740"/>
    <lineage>
        <taxon>Bacteria</taxon>
        <taxon>Pseudomonadati</taxon>
        <taxon>Bacteroidota</taxon>
        <taxon>Sphingobacteriia</taxon>
        <taxon>Sphingobacteriales</taxon>
        <taxon>Sphingobacteriaceae</taxon>
        <taxon>Pedobacter</taxon>
    </lineage>
</organism>
<feature type="domain" description="Mechanosensitive ion channel MscS C-terminal" evidence="9">
    <location>
        <begin position="186"/>
        <end position="269"/>
    </location>
</feature>
<name>A0A7U3Q517_9SPHI</name>
<dbReference type="InterPro" id="IPR008910">
    <property type="entry name" value="MSC_TM_helix"/>
</dbReference>
<dbReference type="InterPro" id="IPR045275">
    <property type="entry name" value="MscS_archaea/bacteria_type"/>
</dbReference>
<dbReference type="InterPro" id="IPR011066">
    <property type="entry name" value="MscS_channel_C_sf"/>
</dbReference>
<evidence type="ECO:0000313" key="11">
    <source>
        <dbReference type="EMBL" id="QPH38612.1"/>
    </source>
</evidence>
<dbReference type="RefSeq" id="WP_196098089.1">
    <property type="nucleotide sequence ID" value="NZ_CP064939.1"/>
</dbReference>
<keyword evidence="4 7" id="KW-0812">Transmembrane</keyword>
<feature type="transmembrane region" description="Helical" evidence="7">
    <location>
        <begin position="95"/>
        <end position="118"/>
    </location>
</feature>
<evidence type="ECO:0000256" key="6">
    <source>
        <dbReference type="ARBA" id="ARBA00023136"/>
    </source>
</evidence>
<gene>
    <name evidence="11" type="ORF">IZT61_16225</name>
</gene>
<feature type="transmembrane region" description="Helical" evidence="7">
    <location>
        <begin position="62"/>
        <end position="83"/>
    </location>
</feature>
<dbReference type="InterPro" id="IPR049278">
    <property type="entry name" value="MS_channel_C"/>
</dbReference>
<dbReference type="Proteomes" id="UP000594759">
    <property type="component" value="Chromosome"/>
</dbReference>
<dbReference type="Pfam" id="PF00924">
    <property type="entry name" value="MS_channel_2nd"/>
    <property type="match status" value="1"/>
</dbReference>
<evidence type="ECO:0000259" key="9">
    <source>
        <dbReference type="Pfam" id="PF21082"/>
    </source>
</evidence>
<dbReference type="InterPro" id="IPR023408">
    <property type="entry name" value="MscS_beta-dom_sf"/>
</dbReference>
<sequence length="300" mass="34126">MDINHAYQLIVDKLSLWAKELIKLLPNIALAAIILVFGFFLAKSVRNLLKKLLRKFIHNETLENLFSSIIYIFFLGIIIFIALSVLQLDKAVTSILAGAGILGLALAFAFQDIAANFISGIFLSIRRPLFVGDIVKIKDYMGKVEEINLRDTVIRTYQGQMVIIPNKDVFQNPIENYTLLGKRRIDLKVGISYGEDLERVKAITLEAVKDIEGLTNDDEVTMFYTEFGDSSINYVIRLWISISEQINFLEVQSQCIIRIKKAYDKHNIMIPFPIRTLDFGIKGGVAFNEMTESRNDKNDH</sequence>
<dbReference type="GO" id="GO:0005886">
    <property type="term" value="C:plasma membrane"/>
    <property type="evidence" value="ECO:0007669"/>
    <property type="project" value="UniProtKB-SubCell"/>
</dbReference>
<keyword evidence="5 7" id="KW-1133">Transmembrane helix</keyword>
<evidence type="ECO:0000256" key="3">
    <source>
        <dbReference type="ARBA" id="ARBA00022475"/>
    </source>
</evidence>
<feature type="domain" description="Mechanosensitive ion channel transmembrane helices 2/3" evidence="10">
    <location>
        <begin position="69"/>
        <end position="111"/>
    </location>
</feature>
<dbReference type="SUPFAM" id="SSF50182">
    <property type="entry name" value="Sm-like ribonucleoproteins"/>
    <property type="match status" value="1"/>
</dbReference>
<dbReference type="SUPFAM" id="SSF82689">
    <property type="entry name" value="Mechanosensitive channel protein MscS (YggB), C-terminal domain"/>
    <property type="match status" value="1"/>
</dbReference>
<dbReference type="Pfam" id="PF05552">
    <property type="entry name" value="MS_channel_1st_1"/>
    <property type="match status" value="1"/>
</dbReference>
<evidence type="ECO:0000256" key="7">
    <source>
        <dbReference type="SAM" id="Phobius"/>
    </source>
</evidence>
<dbReference type="Gene3D" id="1.10.287.1260">
    <property type="match status" value="1"/>
</dbReference>
<dbReference type="Pfam" id="PF21088">
    <property type="entry name" value="MS_channel_1st"/>
    <property type="match status" value="1"/>
</dbReference>
<dbReference type="GO" id="GO:0008381">
    <property type="term" value="F:mechanosensitive monoatomic ion channel activity"/>
    <property type="evidence" value="ECO:0007669"/>
    <property type="project" value="InterPro"/>
</dbReference>
<dbReference type="InterPro" id="IPR049142">
    <property type="entry name" value="MS_channel_1st"/>
</dbReference>
<evidence type="ECO:0000256" key="1">
    <source>
        <dbReference type="ARBA" id="ARBA00004651"/>
    </source>
</evidence>
<feature type="transmembrane region" description="Helical" evidence="7">
    <location>
        <begin position="24"/>
        <end position="42"/>
    </location>
</feature>
<keyword evidence="12" id="KW-1185">Reference proteome</keyword>
<comment type="subcellular location">
    <subcellularLocation>
        <location evidence="1">Cell membrane</location>
        <topology evidence="1">Multi-pass membrane protein</topology>
    </subcellularLocation>
</comment>
<reference evidence="11 12" key="1">
    <citation type="submission" date="2020-11" db="EMBL/GenBank/DDBJ databases">
        <title>Pedobacter endophytica, an endophytic bacteria isolated form Carex pumila.</title>
        <authorList>
            <person name="Peng Y."/>
            <person name="Jiang L."/>
            <person name="Lee J."/>
        </authorList>
    </citation>
    <scope>NUCLEOTIDE SEQUENCE [LARGE SCALE GENOMIC DNA]</scope>
    <source>
        <strain evidence="11 12">JBR3-12</strain>
    </source>
</reference>
<dbReference type="SUPFAM" id="SSF82861">
    <property type="entry name" value="Mechanosensitive channel protein MscS (YggB), transmembrane region"/>
    <property type="match status" value="1"/>
</dbReference>
<evidence type="ECO:0000256" key="2">
    <source>
        <dbReference type="ARBA" id="ARBA00008017"/>
    </source>
</evidence>
<evidence type="ECO:0000259" key="10">
    <source>
        <dbReference type="Pfam" id="PF21088"/>
    </source>
</evidence>